<keyword evidence="4" id="KW-1185">Reference proteome</keyword>
<feature type="domain" description="Reverse transcriptase" evidence="2">
    <location>
        <begin position="25"/>
        <end position="133"/>
    </location>
</feature>
<comment type="caution">
    <text evidence="3">The sequence shown here is derived from an EMBL/GenBank/DDBJ whole genome shotgun (WGS) entry which is preliminary data.</text>
</comment>
<keyword evidence="1" id="KW-1133">Transmembrane helix</keyword>
<proteinExistence type="predicted"/>
<evidence type="ECO:0000313" key="4">
    <source>
        <dbReference type="Proteomes" id="UP001280121"/>
    </source>
</evidence>
<feature type="transmembrane region" description="Helical" evidence="1">
    <location>
        <begin position="262"/>
        <end position="280"/>
    </location>
</feature>
<dbReference type="CDD" id="cd01650">
    <property type="entry name" value="RT_nLTR_like"/>
    <property type="match status" value="1"/>
</dbReference>
<reference evidence="3" key="1">
    <citation type="journal article" date="2023" name="Plant J.">
        <title>Genome sequences and population genomics provide insights into the demographic history, inbreeding, and mutation load of two 'living fossil' tree species of Dipteronia.</title>
        <authorList>
            <person name="Feng Y."/>
            <person name="Comes H.P."/>
            <person name="Chen J."/>
            <person name="Zhu S."/>
            <person name="Lu R."/>
            <person name="Zhang X."/>
            <person name="Li P."/>
            <person name="Qiu J."/>
            <person name="Olsen K.M."/>
            <person name="Qiu Y."/>
        </authorList>
    </citation>
    <scope>NUCLEOTIDE SEQUENCE</scope>
    <source>
        <strain evidence="3">KIB01</strain>
    </source>
</reference>
<accession>A0AAE0CT27</accession>
<dbReference type="GO" id="GO:0003676">
    <property type="term" value="F:nucleic acid binding"/>
    <property type="evidence" value="ECO:0007669"/>
    <property type="project" value="InterPro"/>
</dbReference>
<dbReference type="InterPro" id="IPR044730">
    <property type="entry name" value="RNase_H-like_dom_plant"/>
</dbReference>
<dbReference type="CDD" id="cd06222">
    <property type="entry name" value="RNase_H_like"/>
    <property type="match status" value="1"/>
</dbReference>
<keyword evidence="1" id="KW-0472">Membrane</keyword>
<dbReference type="SUPFAM" id="SSF53098">
    <property type="entry name" value="Ribonuclease H-like"/>
    <property type="match status" value="1"/>
</dbReference>
<dbReference type="PANTHER" id="PTHR33116:SF75">
    <property type="entry name" value="RIBONUCLEASE H PROTEIN"/>
    <property type="match status" value="1"/>
</dbReference>
<evidence type="ECO:0000259" key="2">
    <source>
        <dbReference type="Pfam" id="PF00078"/>
    </source>
</evidence>
<dbReference type="EMBL" id="JANJYI010000001">
    <property type="protein sequence ID" value="KAK2662605.1"/>
    <property type="molecule type" value="Genomic_DNA"/>
</dbReference>
<dbReference type="InterPro" id="IPR012337">
    <property type="entry name" value="RNaseH-like_sf"/>
</dbReference>
<dbReference type="Pfam" id="PF00078">
    <property type="entry name" value="RVT_1"/>
    <property type="match status" value="1"/>
</dbReference>
<name>A0AAE0CT27_9ROSI</name>
<sequence>MNFINEFHKDGSLVRELNRAFIAIIPKVGNLMSMKDFKPISLVSSMYKMLAKVLANRLRKVMNSIIGESQMAFVENRQSSDSLVIAEEIIHKWRSGDVGGMLVKLDFEKAYDSVDHVFLDSMLEGMGFGRKWLDLISGESFNDDSMHITHLQFANDTILFLKPKIEYLLNAKQILRCFELASGLKVNFHKSCVVRVGRGISNEVMDWAAVFKCKKASLPIPFLGFPLGGRPGSKAFWDPLVDKIEKRLAPWKRKFLYKGGRLVLIKAVISSIPIYFLLVFKIPVSVANRIEMIQRSFLWGDNDAKRKFHAVRWVDVCKRKGNSGLGIERILDKNKALLAKWMWRKWGMVNFWSEIKVDDRRLKDALPRDTIVWSVNSDGLFTVGSFRRSLEDALVDVLLIPKLLWKGLCPPKVDVFMWQLRKGRIIVKELLIKFVLWRLYMNWWGVQCCLNNSVKLWLEEWSGLCPAFQHERAWNSLFCAIAWSIWESGNNSVFENIELDVVKVSEVVKFRVVWWFKNFGKGSTEAIQSLLINFKDFCIDHVKTKKNRILDWKPPTDGKLKFNVDRSILGKSGPAGVGGVLRDSNWKILCLFSYHLGTMASNEAEIMAIKIAVGLFSSNLMEIVKNNHKYYGNFVFNHIRKFIR</sequence>
<organism evidence="3 4">
    <name type="scientific">Dipteronia dyeriana</name>
    <dbReference type="NCBI Taxonomy" id="168575"/>
    <lineage>
        <taxon>Eukaryota</taxon>
        <taxon>Viridiplantae</taxon>
        <taxon>Streptophyta</taxon>
        <taxon>Embryophyta</taxon>
        <taxon>Tracheophyta</taxon>
        <taxon>Spermatophyta</taxon>
        <taxon>Magnoliopsida</taxon>
        <taxon>eudicotyledons</taxon>
        <taxon>Gunneridae</taxon>
        <taxon>Pentapetalae</taxon>
        <taxon>rosids</taxon>
        <taxon>malvids</taxon>
        <taxon>Sapindales</taxon>
        <taxon>Sapindaceae</taxon>
        <taxon>Hippocastanoideae</taxon>
        <taxon>Acereae</taxon>
        <taxon>Dipteronia</taxon>
    </lineage>
</organism>
<dbReference type="PANTHER" id="PTHR33116">
    <property type="entry name" value="REVERSE TRANSCRIPTASE ZINC-BINDING DOMAIN-CONTAINING PROTEIN-RELATED-RELATED"/>
    <property type="match status" value="1"/>
</dbReference>
<dbReference type="Proteomes" id="UP001280121">
    <property type="component" value="Unassembled WGS sequence"/>
</dbReference>
<dbReference type="Gene3D" id="3.30.420.10">
    <property type="entry name" value="Ribonuclease H-like superfamily/Ribonuclease H"/>
    <property type="match status" value="1"/>
</dbReference>
<gene>
    <name evidence="3" type="ORF">Ddye_001179</name>
</gene>
<evidence type="ECO:0000313" key="3">
    <source>
        <dbReference type="EMBL" id="KAK2662605.1"/>
    </source>
</evidence>
<protein>
    <recommendedName>
        <fullName evidence="2">Reverse transcriptase domain-containing protein</fullName>
    </recommendedName>
</protein>
<evidence type="ECO:0000256" key="1">
    <source>
        <dbReference type="SAM" id="Phobius"/>
    </source>
</evidence>
<dbReference type="InterPro" id="IPR036397">
    <property type="entry name" value="RNaseH_sf"/>
</dbReference>
<dbReference type="AlphaFoldDB" id="A0AAE0CT27"/>
<keyword evidence="1" id="KW-0812">Transmembrane</keyword>
<dbReference type="InterPro" id="IPR000477">
    <property type="entry name" value="RT_dom"/>
</dbReference>